<feature type="chain" id="PRO_5021399730" evidence="2">
    <location>
        <begin position="21"/>
        <end position="173"/>
    </location>
</feature>
<dbReference type="RefSeq" id="WP_135246320.1">
    <property type="nucleotide sequence ID" value="NZ_SIHO01000002.1"/>
</dbReference>
<accession>A0A4Y9ENU9</accession>
<dbReference type="OrthoDB" id="8480982at2"/>
<proteinExistence type="predicted"/>
<feature type="repeat" description="TPR" evidence="1">
    <location>
        <begin position="69"/>
        <end position="102"/>
    </location>
</feature>
<dbReference type="SMART" id="SM00028">
    <property type="entry name" value="TPR"/>
    <property type="match status" value="2"/>
</dbReference>
<sequence length="173" mass="17491">MMFRNLFVAVLLTSAMGASAATSTGVSGKPVSALSQSFEAKGQAALAKGQPTAAIDAFETALAVDPANANAYIGIARAYEAQGLTGKAVRYWGDALQLDPNDIAALEGQGLALVARGANARANVNLQRIKTLCKTDCAAATRLQTAMTEAAAKAAKAPVTASAEPAKPAAAKN</sequence>
<dbReference type="InterPro" id="IPR019734">
    <property type="entry name" value="TPR_rpt"/>
</dbReference>
<dbReference type="AlphaFoldDB" id="A0A4Y9ENU9"/>
<keyword evidence="2" id="KW-0732">Signal</keyword>
<dbReference type="InterPro" id="IPR011990">
    <property type="entry name" value="TPR-like_helical_dom_sf"/>
</dbReference>
<dbReference type="EMBL" id="SIHO01000002">
    <property type="protein sequence ID" value="TFU03728.1"/>
    <property type="molecule type" value="Genomic_DNA"/>
</dbReference>
<evidence type="ECO:0000313" key="3">
    <source>
        <dbReference type="EMBL" id="TFU03728.1"/>
    </source>
</evidence>
<dbReference type="SUPFAM" id="SSF48452">
    <property type="entry name" value="TPR-like"/>
    <property type="match status" value="1"/>
</dbReference>
<dbReference type="Proteomes" id="UP000297737">
    <property type="component" value="Unassembled WGS sequence"/>
</dbReference>
<keyword evidence="1" id="KW-0802">TPR repeat</keyword>
<dbReference type="PROSITE" id="PS50005">
    <property type="entry name" value="TPR"/>
    <property type="match status" value="2"/>
</dbReference>
<feature type="signal peptide" evidence="2">
    <location>
        <begin position="1"/>
        <end position="20"/>
    </location>
</feature>
<dbReference type="Pfam" id="PF13432">
    <property type="entry name" value="TPR_16"/>
    <property type="match status" value="1"/>
</dbReference>
<keyword evidence="4" id="KW-1185">Reference proteome</keyword>
<name>A0A4Y9ENU9_9SPHN</name>
<protein>
    <submittedName>
        <fullName evidence="3">Tetratricopeptide repeat protein</fullName>
    </submittedName>
</protein>
<organism evidence="3 4">
    <name type="scientific">Glacieibacterium arshaanense</name>
    <dbReference type="NCBI Taxonomy" id="2511025"/>
    <lineage>
        <taxon>Bacteria</taxon>
        <taxon>Pseudomonadati</taxon>
        <taxon>Pseudomonadota</taxon>
        <taxon>Alphaproteobacteria</taxon>
        <taxon>Sphingomonadales</taxon>
        <taxon>Sphingosinicellaceae</taxon>
        <taxon>Glacieibacterium</taxon>
    </lineage>
</organism>
<comment type="caution">
    <text evidence="3">The sequence shown here is derived from an EMBL/GenBank/DDBJ whole genome shotgun (WGS) entry which is preliminary data.</text>
</comment>
<evidence type="ECO:0000256" key="2">
    <source>
        <dbReference type="SAM" id="SignalP"/>
    </source>
</evidence>
<evidence type="ECO:0000313" key="4">
    <source>
        <dbReference type="Proteomes" id="UP000297737"/>
    </source>
</evidence>
<gene>
    <name evidence="3" type="ORF">EUV02_11320</name>
</gene>
<reference evidence="3 4" key="1">
    <citation type="submission" date="2019-02" db="EMBL/GenBank/DDBJ databases">
        <title>Polymorphobacter sp. isolated from the lake at the Tibet of China.</title>
        <authorList>
            <person name="Li A."/>
        </authorList>
    </citation>
    <scope>NUCLEOTIDE SEQUENCE [LARGE SCALE GENOMIC DNA]</scope>
    <source>
        <strain evidence="3 4">DJ1R-1</strain>
    </source>
</reference>
<feature type="repeat" description="TPR" evidence="1">
    <location>
        <begin position="35"/>
        <end position="68"/>
    </location>
</feature>
<evidence type="ECO:0000256" key="1">
    <source>
        <dbReference type="PROSITE-ProRule" id="PRU00339"/>
    </source>
</evidence>
<dbReference type="Gene3D" id="1.25.40.10">
    <property type="entry name" value="Tetratricopeptide repeat domain"/>
    <property type="match status" value="1"/>
</dbReference>